<protein>
    <submittedName>
        <fullName evidence="4">Sigma-70 family RNA polymerase sigma factor</fullName>
    </submittedName>
</protein>
<proteinExistence type="predicted"/>
<keyword evidence="5" id="KW-1185">Reference proteome</keyword>
<feature type="domain" description="RNA polymerase sigma-70 region 2" evidence="1">
    <location>
        <begin position="5"/>
        <end position="70"/>
    </location>
</feature>
<dbReference type="RefSeq" id="WP_346756593.1">
    <property type="nucleotide sequence ID" value="NZ_JAUJEB010000001.1"/>
</dbReference>
<dbReference type="Gene3D" id="1.10.10.10">
    <property type="entry name" value="Winged helix-like DNA-binding domain superfamily/Winged helix DNA-binding domain"/>
    <property type="match status" value="1"/>
</dbReference>
<dbReference type="SUPFAM" id="SSF88659">
    <property type="entry name" value="Sigma3 and sigma4 domains of RNA polymerase sigma factors"/>
    <property type="match status" value="1"/>
</dbReference>
<dbReference type="InterPro" id="IPR046531">
    <property type="entry name" value="DUF6596"/>
</dbReference>
<feature type="domain" description="RNA polymerase sigma factor 70 region 4 type 2" evidence="2">
    <location>
        <begin position="106"/>
        <end position="157"/>
    </location>
</feature>
<evidence type="ECO:0000259" key="3">
    <source>
        <dbReference type="Pfam" id="PF20239"/>
    </source>
</evidence>
<evidence type="ECO:0000313" key="4">
    <source>
        <dbReference type="EMBL" id="MDN5211258.1"/>
    </source>
</evidence>
<dbReference type="PANTHER" id="PTHR47756">
    <property type="entry name" value="BLL6612 PROTEIN-RELATED"/>
    <property type="match status" value="1"/>
</dbReference>
<dbReference type="EMBL" id="JAUJEB010000001">
    <property type="protein sequence ID" value="MDN5211258.1"/>
    <property type="molecule type" value="Genomic_DNA"/>
</dbReference>
<sequence length="410" mass="47146">MMDHLFRHHYGKMVSILTRIFGLQHLETIEDAIQDTFINAIRAWQGNVPESPEAWLIKAARNRLLDLLRKISAADARVARIEAGVDTIAINELFLDHEVEDSVLRMIFTACHPALNPKDQIAFALKTISGFSGKEIAAALLLKEETVKKRLSRARKMIRVKNLAFEIPGGLDLEQRLERVLEVIYLIFNEGFHSNRKDILIREDLCGEAMRLAKTLHSNSFTATPESYALFALFCFQSARLRSKINDQKEIISLQEQDRSRWYQPLILLGHQTMDKAVSATETFSCYHYEAAIAAEHVRASTYEETDWDKILLWYEQLDRLEHSPLNLLNIAVVQLQRRDLEAVKNLLESIQPNLLEQRAYLYYGTYAEYAHQIGNREQALALIDQAIALVENEAESGYLKRKKAKYQMS</sequence>
<feature type="domain" description="DUF6596" evidence="3">
    <location>
        <begin position="176"/>
        <end position="277"/>
    </location>
</feature>
<dbReference type="Gene3D" id="1.10.1740.10">
    <property type="match status" value="1"/>
</dbReference>
<accession>A0ABT8L0Q3</accession>
<dbReference type="InterPro" id="IPR013249">
    <property type="entry name" value="RNA_pol_sigma70_r4_t2"/>
</dbReference>
<dbReference type="PANTHER" id="PTHR47756:SF2">
    <property type="entry name" value="BLL6612 PROTEIN"/>
    <property type="match status" value="1"/>
</dbReference>
<reference evidence="4" key="1">
    <citation type="submission" date="2023-06" db="EMBL/GenBank/DDBJ databases">
        <title>Genomic of Agaribacillus aureum.</title>
        <authorList>
            <person name="Wang G."/>
        </authorList>
    </citation>
    <scope>NUCLEOTIDE SEQUENCE</scope>
    <source>
        <strain evidence="4">BMA12</strain>
    </source>
</reference>
<dbReference type="NCBIfam" id="TIGR02937">
    <property type="entry name" value="sigma70-ECF"/>
    <property type="match status" value="1"/>
</dbReference>
<evidence type="ECO:0000259" key="2">
    <source>
        <dbReference type="Pfam" id="PF08281"/>
    </source>
</evidence>
<dbReference type="InterPro" id="IPR036388">
    <property type="entry name" value="WH-like_DNA-bd_sf"/>
</dbReference>
<dbReference type="Pfam" id="PF08281">
    <property type="entry name" value="Sigma70_r4_2"/>
    <property type="match status" value="1"/>
</dbReference>
<dbReference type="SUPFAM" id="SSF88946">
    <property type="entry name" value="Sigma2 domain of RNA polymerase sigma factors"/>
    <property type="match status" value="1"/>
</dbReference>
<comment type="caution">
    <text evidence="4">The sequence shown here is derived from an EMBL/GenBank/DDBJ whole genome shotgun (WGS) entry which is preliminary data.</text>
</comment>
<dbReference type="InterPro" id="IPR013324">
    <property type="entry name" value="RNA_pol_sigma_r3/r4-like"/>
</dbReference>
<dbReference type="InterPro" id="IPR013325">
    <property type="entry name" value="RNA_pol_sigma_r2"/>
</dbReference>
<dbReference type="Proteomes" id="UP001172083">
    <property type="component" value="Unassembled WGS sequence"/>
</dbReference>
<gene>
    <name evidence="4" type="ORF">QQ020_04325</name>
</gene>
<evidence type="ECO:0000313" key="5">
    <source>
        <dbReference type="Proteomes" id="UP001172083"/>
    </source>
</evidence>
<dbReference type="Pfam" id="PF04542">
    <property type="entry name" value="Sigma70_r2"/>
    <property type="match status" value="1"/>
</dbReference>
<dbReference type="Pfam" id="PF20239">
    <property type="entry name" value="DUF6596"/>
    <property type="match status" value="1"/>
</dbReference>
<name>A0ABT8L0Q3_9BACT</name>
<dbReference type="InterPro" id="IPR014284">
    <property type="entry name" value="RNA_pol_sigma-70_dom"/>
</dbReference>
<dbReference type="InterPro" id="IPR007627">
    <property type="entry name" value="RNA_pol_sigma70_r2"/>
</dbReference>
<evidence type="ECO:0000259" key="1">
    <source>
        <dbReference type="Pfam" id="PF04542"/>
    </source>
</evidence>
<organism evidence="4 5">
    <name type="scientific">Agaribacillus aureus</name>
    <dbReference type="NCBI Taxonomy" id="3051825"/>
    <lineage>
        <taxon>Bacteria</taxon>
        <taxon>Pseudomonadati</taxon>
        <taxon>Bacteroidota</taxon>
        <taxon>Cytophagia</taxon>
        <taxon>Cytophagales</taxon>
        <taxon>Splendidivirgaceae</taxon>
        <taxon>Agaribacillus</taxon>
    </lineage>
</organism>